<evidence type="ECO:0000256" key="1">
    <source>
        <dbReference type="ARBA" id="ARBA00006484"/>
    </source>
</evidence>
<dbReference type="Pfam" id="PF00106">
    <property type="entry name" value="adh_short"/>
    <property type="match status" value="1"/>
</dbReference>
<keyword evidence="3" id="KW-1133">Transmembrane helix</keyword>
<sequence length="646" mass="69245">MALGFTLAGHLRNRLAMGMIAFFIPTWIYVVRATALDKDITFTSVLGMEVTASMNRTIQISSALHAVTVIAGFMMFMATFNARSMDLRLVLAGYPRLQLLTAKILALLVITVLLTGYTTGLLWMSWPLTQPHAVAAAVAAAILAYGGLGIMAGYLLRGELEGFFVVVMTTLVDVGMQSPVSNPSGDQALLGRAGCPGRFLHPCAHPRLRRPGTALVRRHERRCPGHLLPAHPPLRAVGPGLPAASRLAITSGCRSRAVGVGLRGPPSGLRAGEATARFRPPGGRGRCLPRPGVVAPGIHDDEARAPTVSVERNASLPGPWGRWRAGDTGWTPAQAGDLSGRTAVVTGSSRGIGAALAEHLARHGAHVIILCPSEAHGRTAAAAVRHRVAAARVDSTVCDLSRLGQVREAAERVTEMAAGRLDLLVNNAGVAALPRSRSAAGCEMHFAVNHLGHFALTGHLLPALLNTPQPRVVNVSSVLHWLGRCHPRRPHRPRLYLRWLAYFDSKVANLLFTHGLSAWADTHNLPLRAVAAHPGLVNTSLGSSALHADGRHHQARLLEWMQARWHCPGLAAWPLLRAATEPHVAGSEFFGPGGRWEWSGPPVPVRAARRACEARAAEQLWQLSQQLTAYPFACLPERPGQGEEYS</sequence>
<dbReference type="InterPro" id="IPR002347">
    <property type="entry name" value="SDR_fam"/>
</dbReference>
<protein>
    <submittedName>
        <fullName evidence="4">SDR family NAD(P)-dependent oxidoreductase</fullName>
    </submittedName>
</protein>
<feature type="transmembrane region" description="Helical" evidence="3">
    <location>
        <begin position="15"/>
        <end position="35"/>
    </location>
</feature>
<evidence type="ECO:0000256" key="2">
    <source>
        <dbReference type="ARBA" id="ARBA00023002"/>
    </source>
</evidence>
<accession>A0ABW7QI13</accession>
<dbReference type="InterPro" id="IPR036291">
    <property type="entry name" value="NAD(P)-bd_dom_sf"/>
</dbReference>
<evidence type="ECO:0000313" key="4">
    <source>
        <dbReference type="EMBL" id="MFH8544604.1"/>
    </source>
</evidence>
<dbReference type="Proteomes" id="UP001610818">
    <property type="component" value="Unassembled WGS sequence"/>
</dbReference>
<dbReference type="PANTHER" id="PTHR24320:SF148">
    <property type="entry name" value="NAD(P)-BINDING ROSSMANN-FOLD SUPERFAMILY PROTEIN"/>
    <property type="match status" value="1"/>
</dbReference>
<dbReference type="Gene3D" id="3.40.50.720">
    <property type="entry name" value="NAD(P)-binding Rossmann-like Domain"/>
    <property type="match status" value="1"/>
</dbReference>
<dbReference type="PRINTS" id="PR00080">
    <property type="entry name" value="SDRFAMILY"/>
</dbReference>
<dbReference type="RefSeq" id="WP_397708528.1">
    <property type="nucleotide sequence ID" value="NZ_JBIRGN010000001.1"/>
</dbReference>
<dbReference type="SUPFAM" id="SSF51735">
    <property type="entry name" value="NAD(P)-binding Rossmann-fold domains"/>
    <property type="match status" value="1"/>
</dbReference>
<dbReference type="EMBL" id="JBIRGQ010000001">
    <property type="protein sequence ID" value="MFH8544604.1"/>
    <property type="molecule type" value="Genomic_DNA"/>
</dbReference>
<dbReference type="PRINTS" id="PR00081">
    <property type="entry name" value="GDHRDH"/>
</dbReference>
<dbReference type="PANTHER" id="PTHR24320">
    <property type="entry name" value="RETINOL DEHYDROGENASE"/>
    <property type="match status" value="1"/>
</dbReference>
<keyword evidence="3" id="KW-0812">Transmembrane</keyword>
<evidence type="ECO:0000313" key="5">
    <source>
        <dbReference type="Proteomes" id="UP001610818"/>
    </source>
</evidence>
<reference evidence="4 5" key="1">
    <citation type="submission" date="2024-10" db="EMBL/GenBank/DDBJ databases">
        <title>The Natural Products Discovery Center: Release of the First 8490 Sequenced Strains for Exploring Actinobacteria Biosynthetic Diversity.</title>
        <authorList>
            <person name="Kalkreuter E."/>
            <person name="Kautsar S.A."/>
            <person name="Yang D."/>
            <person name="Bader C.D."/>
            <person name="Teijaro C.N."/>
            <person name="Fluegel L."/>
            <person name="Davis C.M."/>
            <person name="Simpson J.R."/>
            <person name="Lauterbach L."/>
            <person name="Steele A.D."/>
            <person name="Gui C."/>
            <person name="Meng S."/>
            <person name="Li G."/>
            <person name="Viehrig K."/>
            <person name="Ye F."/>
            <person name="Su P."/>
            <person name="Kiefer A.F."/>
            <person name="Nichols A."/>
            <person name="Cepeda A.J."/>
            <person name="Yan W."/>
            <person name="Fan B."/>
            <person name="Jiang Y."/>
            <person name="Adhikari A."/>
            <person name="Zheng C.-J."/>
            <person name="Schuster L."/>
            <person name="Cowan T.M."/>
            <person name="Smanski M.J."/>
            <person name="Chevrette M.G."/>
            <person name="De Carvalho L.P.S."/>
            <person name="Shen B."/>
        </authorList>
    </citation>
    <scope>NUCLEOTIDE SEQUENCE [LARGE SCALE GENOMIC DNA]</scope>
    <source>
        <strain evidence="4 5">NPDC017990</strain>
    </source>
</reference>
<organism evidence="4 5">
    <name type="scientific">Streptomyces longisporoflavus</name>
    <dbReference type="NCBI Taxonomy" id="28044"/>
    <lineage>
        <taxon>Bacteria</taxon>
        <taxon>Bacillati</taxon>
        <taxon>Actinomycetota</taxon>
        <taxon>Actinomycetes</taxon>
        <taxon>Kitasatosporales</taxon>
        <taxon>Streptomycetaceae</taxon>
        <taxon>Streptomyces</taxon>
    </lineage>
</organism>
<feature type="transmembrane region" description="Helical" evidence="3">
    <location>
        <begin position="63"/>
        <end position="83"/>
    </location>
</feature>
<proteinExistence type="inferred from homology"/>
<comment type="caution">
    <text evidence="4">The sequence shown here is derived from an EMBL/GenBank/DDBJ whole genome shotgun (WGS) entry which is preliminary data.</text>
</comment>
<name>A0ABW7QI13_9ACTN</name>
<keyword evidence="2" id="KW-0560">Oxidoreductase</keyword>
<feature type="transmembrane region" description="Helical" evidence="3">
    <location>
        <begin position="132"/>
        <end position="156"/>
    </location>
</feature>
<gene>
    <name evidence="4" type="ORF">ACH4F9_06270</name>
</gene>
<comment type="similarity">
    <text evidence="1">Belongs to the short-chain dehydrogenases/reductases (SDR) family.</text>
</comment>
<keyword evidence="5" id="KW-1185">Reference proteome</keyword>
<feature type="transmembrane region" description="Helical" evidence="3">
    <location>
        <begin position="104"/>
        <end position="126"/>
    </location>
</feature>
<keyword evidence="3" id="KW-0472">Membrane</keyword>
<evidence type="ECO:0000256" key="3">
    <source>
        <dbReference type="SAM" id="Phobius"/>
    </source>
</evidence>